<evidence type="ECO:0000313" key="1">
    <source>
        <dbReference type="EMBL" id="MBB4893562.1"/>
    </source>
</evidence>
<sequence length="161" mass="17873">MSTADAVDREVAWLTSSGDGLPALLTSAGGPWGNIQAYQPRTPGRRSTNIFVLRRQIHEKRFANVRRMPTYEFALKLIWPLTSGQGIAEADQRAFDAAVDKILTRIGGLTGDKSHGGRFRSVAENPEYVTVRFTDPEQTMPPEAEFRAEITYFADDIEITG</sequence>
<accession>A0A7W7LP04</accession>
<name>A0A7W7LP04_9ACTN</name>
<evidence type="ECO:0008006" key="3">
    <source>
        <dbReference type="Google" id="ProtNLM"/>
    </source>
</evidence>
<dbReference type="AlphaFoldDB" id="A0A7W7LP04"/>
<keyword evidence="2" id="KW-1185">Reference proteome</keyword>
<organism evidence="1 2">
    <name type="scientific">Streptomyces olivoverticillatus</name>
    <dbReference type="NCBI Taxonomy" id="66427"/>
    <lineage>
        <taxon>Bacteria</taxon>
        <taxon>Bacillati</taxon>
        <taxon>Actinomycetota</taxon>
        <taxon>Actinomycetes</taxon>
        <taxon>Kitasatosporales</taxon>
        <taxon>Streptomycetaceae</taxon>
        <taxon>Streptomyces</taxon>
    </lineage>
</organism>
<protein>
    <recommendedName>
        <fullName evidence="3">Tail terminator</fullName>
    </recommendedName>
</protein>
<dbReference type="Proteomes" id="UP000556084">
    <property type="component" value="Unassembled WGS sequence"/>
</dbReference>
<reference evidence="1 2" key="1">
    <citation type="submission" date="2020-08" db="EMBL/GenBank/DDBJ databases">
        <title>Genomic Encyclopedia of Type Strains, Phase III (KMG-III): the genomes of soil and plant-associated and newly described type strains.</title>
        <authorList>
            <person name="Whitman W."/>
        </authorList>
    </citation>
    <scope>NUCLEOTIDE SEQUENCE [LARGE SCALE GENOMIC DNA]</scope>
    <source>
        <strain evidence="1 2">CECT 3266</strain>
    </source>
</reference>
<dbReference type="EMBL" id="JACHJH010000003">
    <property type="protein sequence ID" value="MBB4893562.1"/>
    <property type="molecule type" value="Genomic_DNA"/>
</dbReference>
<comment type="caution">
    <text evidence="1">The sequence shown here is derived from an EMBL/GenBank/DDBJ whole genome shotgun (WGS) entry which is preliminary data.</text>
</comment>
<proteinExistence type="predicted"/>
<gene>
    <name evidence="1" type="ORF">FHS39_002593</name>
</gene>
<evidence type="ECO:0000313" key="2">
    <source>
        <dbReference type="Proteomes" id="UP000556084"/>
    </source>
</evidence>
<dbReference type="RefSeq" id="WP_184349433.1">
    <property type="nucleotide sequence ID" value="NZ_JACHJH010000003.1"/>
</dbReference>